<keyword evidence="5" id="KW-0411">Iron-sulfur</keyword>
<dbReference type="GO" id="GO:0016491">
    <property type="term" value="F:oxidoreductase activity"/>
    <property type="evidence" value="ECO:0007669"/>
    <property type="project" value="UniProtKB-KW"/>
</dbReference>
<dbReference type="InterPro" id="IPR004017">
    <property type="entry name" value="Cys_rich_dom"/>
</dbReference>
<dbReference type="InterPro" id="IPR051460">
    <property type="entry name" value="HdrC_iron-sulfur_subunit"/>
</dbReference>
<organism evidence="7">
    <name type="scientific">freshwater metagenome</name>
    <dbReference type="NCBI Taxonomy" id="449393"/>
    <lineage>
        <taxon>unclassified sequences</taxon>
        <taxon>metagenomes</taxon>
        <taxon>ecological metagenomes</taxon>
    </lineage>
</organism>
<accession>A0A6J6PFB4</accession>
<keyword evidence="2" id="KW-0479">Metal-binding</keyword>
<keyword evidence="4" id="KW-0408">Iron</keyword>
<sequence>MIASDFPSELNGMFKNIEAKGNPWGMNASDRNAWISEVDFEVNVFGMNGEEVIPEDVDYLFWVGCAGAFEDRAKRTTKAVAELLNIAGVNFMVLGEGETCTGDPARRAGNEFLFQMQGMQNVEVLNEIKAKKIVVTCPHCLNTLKREYPQLGGDYEVVHHTQLLNDLVKAGRLTPVTKVEEKVTYHDPCYLGRHNKVYVPPRDLIDATGVDRVEMERHGDKSFCCGAGGARMWMEEKIGTKVNMNRGDEAIATGASKIAVACPFCSVMLNDAVTTRQQEGGAAGVEVVDVATLLLSASKG</sequence>
<evidence type="ECO:0000256" key="3">
    <source>
        <dbReference type="ARBA" id="ARBA00023002"/>
    </source>
</evidence>
<protein>
    <submittedName>
        <fullName evidence="7">Unannotated protein</fullName>
    </submittedName>
</protein>
<keyword evidence="3" id="KW-0560">Oxidoreductase</keyword>
<evidence type="ECO:0000256" key="4">
    <source>
        <dbReference type="ARBA" id="ARBA00023004"/>
    </source>
</evidence>
<evidence type="ECO:0000256" key="5">
    <source>
        <dbReference type="ARBA" id="ARBA00023014"/>
    </source>
</evidence>
<feature type="domain" description="Cysteine-rich" evidence="6">
    <location>
        <begin position="59"/>
        <end position="145"/>
    </location>
</feature>
<dbReference type="PANTHER" id="PTHR43255">
    <property type="entry name" value="IRON-SULFUR-BINDING OXIDOREDUCTASE FADF-RELATED-RELATED"/>
    <property type="match status" value="1"/>
</dbReference>
<name>A0A6J6PFB4_9ZZZZ</name>
<proteinExistence type="predicted"/>
<feature type="domain" description="Cysteine-rich" evidence="6">
    <location>
        <begin position="183"/>
        <end position="269"/>
    </location>
</feature>
<evidence type="ECO:0000256" key="1">
    <source>
        <dbReference type="ARBA" id="ARBA00022485"/>
    </source>
</evidence>
<evidence type="ECO:0000259" key="6">
    <source>
        <dbReference type="Pfam" id="PF02754"/>
    </source>
</evidence>
<evidence type="ECO:0000256" key="2">
    <source>
        <dbReference type="ARBA" id="ARBA00022723"/>
    </source>
</evidence>
<dbReference type="AlphaFoldDB" id="A0A6J6PFB4"/>
<dbReference type="GO" id="GO:0005886">
    <property type="term" value="C:plasma membrane"/>
    <property type="evidence" value="ECO:0007669"/>
    <property type="project" value="TreeGrafter"/>
</dbReference>
<evidence type="ECO:0000313" key="7">
    <source>
        <dbReference type="EMBL" id="CAB4698141.1"/>
    </source>
</evidence>
<keyword evidence="1" id="KW-0004">4Fe-4S</keyword>
<gene>
    <name evidence="7" type="ORF">UFOPK2625_00366</name>
</gene>
<dbReference type="GO" id="GO:0051539">
    <property type="term" value="F:4 iron, 4 sulfur cluster binding"/>
    <property type="evidence" value="ECO:0007669"/>
    <property type="project" value="UniProtKB-KW"/>
</dbReference>
<dbReference type="Pfam" id="PF02754">
    <property type="entry name" value="CCG"/>
    <property type="match status" value="2"/>
</dbReference>
<reference evidence="7" key="1">
    <citation type="submission" date="2020-05" db="EMBL/GenBank/DDBJ databases">
        <authorList>
            <person name="Chiriac C."/>
            <person name="Salcher M."/>
            <person name="Ghai R."/>
            <person name="Kavagutti S V."/>
        </authorList>
    </citation>
    <scope>NUCLEOTIDE SEQUENCE</scope>
</reference>
<dbReference type="EMBL" id="CAEZXZ010000036">
    <property type="protein sequence ID" value="CAB4698141.1"/>
    <property type="molecule type" value="Genomic_DNA"/>
</dbReference>
<dbReference type="GO" id="GO:0046872">
    <property type="term" value="F:metal ion binding"/>
    <property type="evidence" value="ECO:0007669"/>
    <property type="project" value="UniProtKB-KW"/>
</dbReference>
<dbReference type="PANTHER" id="PTHR43255:SF1">
    <property type="entry name" value="IRON-SULFUR-BINDING OXIDOREDUCTASE FADF-RELATED"/>
    <property type="match status" value="1"/>
</dbReference>